<dbReference type="EMBL" id="NRSJ01000018">
    <property type="protein sequence ID" value="MBK1705059.1"/>
    <property type="molecule type" value="Genomic_DNA"/>
</dbReference>
<dbReference type="Proteomes" id="UP001296776">
    <property type="component" value="Unassembled WGS sequence"/>
</dbReference>
<dbReference type="RefSeq" id="WP_200346272.1">
    <property type="nucleotide sequence ID" value="NZ_NRSJ01000018.1"/>
</dbReference>
<evidence type="ECO:0000313" key="2">
    <source>
        <dbReference type="Proteomes" id="UP001296776"/>
    </source>
</evidence>
<reference evidence="1" key="2">
    <citation type="journal article" date="2020" name="Microorganisms">
        <title>Osmotic Adaptation and Compatible Solute Biosynthesis of Phototrophic Bacteria as Revealed from Genome Analyses.</title>
        <authorList>
            <person name="Imhoff J.F."/>
            <person name="Rahn T."/>
            <person name="Kunzel S."/>
            <person name="Keller A."/>
            <person name="Neulinger S.C."/>
        </authorList>
    </citation>
    <scope>NUCLEOTIDE SEQUENCE</scope>
    <source>
        <strain evidence="1">DSM 11080</strain>
    </source>
</reference>
<organism evidence="1 2">
    <name type="scientific">Halochromatium glycolicum</name>
    <dbReference type="NCBI Taxonomy" id="85075"/>
    <lineage>
        <taxon>Bacteria</taxon>
        <taxon>Pseudomonadati</taxon>
        <taxon>Pseudomonadota</taxon>
        <taxon>Gammaproteobacteria</taxon>
        <taxon>Chromatiales</taxon>
        <taxon>Chromatiaceae</taxon>
        <taxon>Halochromatium</taxon>
    </lineage>
</organism>
<proteinExistence type="predicted"/>
<gene>
    <name evidence="1" type="ORF">CKO40_11025</name>
</gene>
<dbReference type="AlphaFoldDB" id="A0AAJ0U4D8"/>
<keyword evidence="2" id="KW-1185">Reference proteome</keyword>
<reference evidence="1" key="1">
    <citation type="submission" date="2017-08" db="EMBL/GenBank/DDBJ databases">
        <authorList>
            <person name="Imhoff J.F."/>
            <person name="Rahn T."/>
            <person name="Kuenzel S."/>
            <person name="Neulinger S.C."/>
        </authorList>
    </citation>
    <scope>NUCLEOTIDE SEQUENCE</scope>
    <source>
        <strain evidence="1">DSM 11080</strain>
    </source>
</reference>
<protein>
    <submittedName>
        <fullName evidence="1">Uncharacterized protein</fullName>
    </submittedName>
</protein>
<accession>A0AAJ0U4D8</accession>
<name>A0AAJ0U4D8_9GAMM</name>
<sequence length="140" mass="15762">MTDVTIIEVDEALHAQTDMKTGTRMVRVEAPSDRPVTVHARVNAKLLQQVRVFDDRGHMHFEWQGRGLGRTIGVGSRTFEHPPLLLGCLSYQDETWIVNDLNVRSELVDGECRISIRCEDGGDFPGDWDDLVVTLSWAAD</sequence>
<comment type="caution">
    <text evidence="1">The sequence shown here is derived from an EMBL/GenBank/DDBJ whole genome shotgun (WGS) entry which is preliminary data.</text>
</comment>
<evidence type="ECO:0000313" key="1">
    <source>
        <dbReference type="EMBL" id="MBK1705059.1"/>
    </source>
</evidence>